<keyword evidence="4" id="KW-1185">Reference proteome</keyword>
<dbReference type="GO" id="GO:0050313">
    <property type="term" value="F:sulfur dioxygenase activity"/>
    <property type="evidence" value="ECO:0007669"/>
    <property type="project" value="InterPro"/>
</dbReference>
<dbReference type="InterPro" id="IPR051682">
    <property type="entry name" value="Mito_Persulfide_Diox"/>
</dbReference>
<dbReference type="VEuPathDB" id="FungiDB:PV09_06299"/>
<dbReference type="InterPro" id="IPR044528">
    <property type="entry name" value="POD-like_MBL-fold"/>
</dbReference>
<keyword evidence="1" id="KW-0479">Metal-binding</keyword>
<dbReference type="CDD" id="cd07724">
    <property type="entry name" value="POD-like_MBL-fold"/>
    <property type="match status" value="1"/>
</dbReference>
<dbReference type="EMBL" id="KN847549">
    <property type="protein sequence ID" value="KIW02499.1"/>
    <property type="molecule type" value="Genomic_DNA"/>
</dbReference>
<evidence type="ECO:0000313" key="4">
    <source>
        <dbReference type="Proteomes" id="UP000053259"/>
    </source>
</evidence>
<dbReference type="HOGENOM" id="CLU_030571_6_1_1"/>
<dbReference type="PANTHER" id="PTHR43084">
    <property type="entry name" value="PERSULFIDE DIOXYGENASE ETHE1"/>
    <property type="match status" value="1"/>
</dbReference>
<protein>
    <recommendedName>
        <fullName evidence="2">Metallo-beta-lactamase domain-containing protein</fullName>
    </recommendedName>
</protein>
<dbReference type="SUPFAM" id="SSF56281">
    <property type="entry name" value="Metallo-hydrolase/oxidoreductase"/>
    <property type="match status" value="1"/>
</dbReference>
<dbReference type="InParanoid" id="A0A0D2ATR7"/>
<dbReference type="STRING" id="253628.A0A0D2ATR7"/>
<accession>A0A0D2ATR7</accession>
<gene>
    <name evidence="3" type="ORF">PV09_06299</name>
</gene>
<dbReference type="RefSeq" id="XP_016212368.1">
    <property type="nucleotide sequence ID" value="XM_016359920.1"/>
</dbReference>
<proteinExistence type="predicted"/>
<dbReference type="GO" id="GO:0046872">
    <property type="term" value="F:metal ion binding"/>
    <property type="evidence" value="ECO:0007669"/>
    <property type="project" value="UniProtKB-KW"/>
</dbReference>
<name>A0A0D2ATR7_9PEZI</name>
<dbReference type="GeneID" id="27314272"/>
<dbReference type="Pfam" id="PF00753">
    <property type="entry name" value="Lactamase_B"/>
    <property type="match status" value="1"/>
</dbReference>
<evidence type="ECO:0000256" key="1">
    <source>
        <dbReference type="ARBA" id="ARBA00022723"/>
    </source>
</evidence>
<reference evidence="3 4" key="1">
    <citation type="submission" date="2015-01" db="EMBL/GenBank/DDBJ databases">
        <title>The Genome Sequence of Ochroconis gallopava CBS43764.</title>
        <authorList>
            <consortium name="The Broad Institute Genomics Platform"/>
            <person name="Cuomo C."/>
            <person name="de Hoog S."/>
            <person name="Gorbushina A."/>
            <person name="Stielow B."/>
            <person name="Teixiera M."/>
            <person name="Abouelleil A."/>
            <person name="Chapman S.B."/>
            <person name="Priest M."/>
            <person name="Young S.K."/>
            <person name="Wortman J."/>
            <person name="Nusbaum C."/>
            <person name="Birren B."/>
        </authorList>
    </citation>
    <scope>NUCLEOTIDE SEQUENCE [LARGE SCALE GENOMIC DNA]</scope>
    <source>
        <strain evidence="3 4">CBS 43764</strain>
    </source>
</reference>
<dbReference type="InterPro" id="IPR001279">
    <property type="entry name" value="Metallo-B-lactamas"/>
</dbReference>
<dbReference type="PANTHER" id="PTHR43084:SF1">
    <property type="entry name" value="PERSULFIDE DIOXYGENASE ETHE1, MITOCHONDRIAL"/>
    <property type="match status" value="1"/>
</dbReference>
<dbReference type="OrthoDB" id="449487at2759"/>
<dbReference type="Proteomes" id="UP000053259">
    <property type="component" value="Unassembled WGS sequence"/>
</dbReference>
<dbReference type="AlphaFoldDB" id="A0A0D2ATR7"/>
<feature type="domain" description="Metallo-beta-lactamase" evidence="2">
    <location>
        <begin position="14"/>
        <end position="209"/>
    </location>
</feature>
<dbReference type="InterPro" id="IPR036866">
    <property type="entry name" value="RibonucZ/Hydroxyglut_hydro"/>
</dbReference>
<sequence>MEPKVHTIFEPVTATWQYIVADPVKKEAVLIDTVLDYDKDTGTISTKSADNLLEIVSKHDYFVSRILETHAHADHLTASRYLQHELTQRQNGKRPLVCIGKGITGVQETMGKKYNVPKEEMQDAFDHLFSDGEKFSIGDIEAEVVHLPGHTPDHIGYVIGSNIFVGDSIFNPDVGSARCDFPGGSATALYNSVQKLMGFPDHFKIHVGHDYPPNDRPAPDTDGLRAIPFTTVEQQKKENKHVKHGTAMEHFVKMRSERDSTLSEPKLLLPSMHVNIRGGRLPSKPVKGFKLEHVPKSAEMLRASM</sequence>
<organism evidence="3 4">
    <name type="scientific">Verruconis gallopava</name>
    <dbReference type="NCBI Taxonomy" id="253628"/>
    <lineage>
        <taxon>Eukaryota</taxon>
        <taxon>Fungi</taxon>
        <taxon>Dikarya</taxon>
        <taxon>Ascomycota</taxon>
        <taxon>Pezizomycotina</taxon>
        <taxon>Dothideomycetes</taxon>
        <taxon>Pleosporomycetidae</taxon>
        <taxon>Venturiales</taxon>
        <taxon>Sympoventuriaceae</taxon>
        <taxon>Verruconis</taxon>
    </lineage>
</organism>
<dbReference type="GO" id="GO:0070813">
    <property type="term" value="P:hydrogen sulfide metabolic process"/>
    <property type="evidence" value="ECO:0007669"/>
    <property type="project" value="TreeGrafter"/>
</dbReference>
<evidence type="ECO:0000259" key="2">
    <source>
        <dbReference type="SMART" id="SM00849"/>
    </source>
</evidence>
<dbReference type="GO" id="GO:0006749">
    <property type="term" value="P:glutathione metabolic process"/>
    <property type="evidence" value="ECO:0007669"/>
    <property type="project" value="InterPro"/>
</dbReference>
<dbReference type="Gene3D" id="3.60.15.10">
    <property type="entry name" value="Ribonuclease Z/Hydroxyacylglutathione hydrolase-like"/>
    <property type="match status" value="1"/>
</dbReference>
<evidence type="ECO:0000313" key="3">
    <source>
        <dbReference type="EMBL" id="KIW02499.1"/>
    </source>
</evidence>
<dbReference type="SMART" id="SM00849">
    <property type="entry name" value="Lactamase_B"/>
    <property type="match status" value="1"/>
</dbReference>